<proteinExistence type="predicted"/>
<comment type="caution">
    <text evidence="2">The sequence shown here is derived from an EMBL/GenBank/DDBJ whole genome shotgun (WGS) entry which is preliminary data.</text>
</comment>
<sequence length="299" mass="33009">MNRFSPSLLHLKGSLYKNHLLPVRVTRKGGIGRGQTGQSPTSTSGTTKICNPNHQRQLSTKPANETVYLEILSRVNVMSYSRLTWTACPTEGQAHFVTSRVLDVCVCVCVFVESAIKRKAGGYFPHQSHSSLREAEMAVVASISLLFPFPVSFFFCCGVGCNESNDPGSQWMGAHTASGDLIRVSQLSRGRSWGTRKTKEKGGWRREQPCQAKSRPPPPPYPASPMLTFVSRSHRQLPCAHCAAETRTGRGFHLGLGHTRNLWIYRSSLALDLELRSVISATQEICGYPTAVEGQEELF</sequence>
<feature type="compositionally biased region" description="Low complexity" evidence="1">
    <location>
        <begin position="36"/>
        <end position="47"/>
    </location>
</feature>
<protein>
    <submittedName>
        <fullName evidence="2">Uncharacterized protein</fullName>
    </submittedName>
</protein>
<evidence type="ECO:0000256" key="1">
    <source>
        <dbReference type="SAM" id="MobiDB-lite"/>
    </source>
</evidence>
<evidence type="ECO:0000313" key="3">
    <source>
        <dbReference type="Proteomes" id="UP001283361"/>
    </source>
</evidence>
<organism evidence="2 3">
    <name type="scientific">Elysia crispata</name>
    <name type="common">lettuce slug</name>
    <dbReference type="NCBI Taxonomy" id="231223"/>
    <lineage>
        <taxon>Eukaryota</taxon>
        <taxon>Metazoa</taxon>
        <taxon>Spiralia</taxon>
        <taxon>Lophotrochozoa</taxon>
        <taxon>Mollusca</taxon>
        <taxon>Gastropoda</taxon>
        <taxon>Heterobranchia</taxon>
        <taxon>Euthyneura</taxon>
        <taxon>Panpulmonata</taxon>
        <taxon>Sacoglossa</taxon>
        <taxon>Placobranchoidea</taxon>
        <taxon>Plakobranchidae</taxon>
        <taxon>Elysia</taxon>
    </lineage>
</organism>
<dbReference type="EMBL" id="JAWDGP010004097">
    <property type="protein sequence ID" value="KAK3767918.1"/>
    <property type="molecule type" value="Genomic_DNA"/>
</dbReference>
<feature type="region of interest" description="Disordered" evidence="1">
    <location>
        <begin position="28"/>
        <end position="56"/>
    </location>
</feature>
<gene>
    <name evidence="2" type="ORF">RRG08_065431</name>
</gene>
<reference evidence="2" key="1">
    <citation type="journal article" date="2023" name="G3 (Bethesda)">
        <title>A reference genome for the long-term kleptoplast-retaining sea slug Elysia crispata morphotype clarki.</title>
        <authorList>
            <person name="Eastman K.E."/>
            <person name="Pendleton A.L."/>
            <person name="Shaikh M.A."/>
            <person name="Suttiyut T."/>
            <person name="Ogas R."/>
            <person name="Tomko P."/>
            <person name="Gavelis G."/>
            <person name="Widhalm J.R."/>
            <person name="Wisecaver J.H."/>
        </authorList>
    </citation>
    <scope>NUCLEOTIDE SEQUENCE</scope>
    <source>
        <strain evidence="2">ECLA1</strain>
    </source>
</reference>
<dbReference type="Proteomes" id="UP001283361">
    <property type="component" value="Unassembled WGS sequence"/>
</dbReference>
<name>A0AAE0ZEE7_9GAST</name>
<evidence type="ECO:0000313" key="2">
    <source>
        <dbReference type="EMBL" id="KAK3767918.1"/>
    </source>
</evidence>
<accession>A0AAE0ZEE7</accession>
<feature type="region of interest" description="Disordered" evidence="1">
    <location>
        <begin position="193"/>
        <end position="222"/>
    </location>
</feature>
<keyword evidence="3" id="KW-1185">Reference proteome</keyword>
<dbReference type="AlphaFoldDB" id="A0AAE0ZEE7"/>